<evidence type="ECO:0000256" key="1">
    <source>
        <dbReference type="SAM" id="MobiDB-lite"/>
    </source>
</evidence>
<comment type="caution">
    <text evidence="2">The sequence shown here is derived from an EMBL/GenBank/DDBJ whole genome shotgun (WGS) entry which is preliminary data.</text>
</comment>
<protein>
    <submittedName>
        <fullName evidence="2">Uncharacterized protein</fullName>
    </submittedName>
</protein>
<organism evidence="2 3">
    <name type="scientific">Flagellimonas halotolerans</name>
    <dbReference type="NCBI Taxonomy" id="3112164"/>
    <lineage>
        <taxon>Bacteria</taxon>
        <taxon>Pseudomonadati</taxon>
        <taxon>Bacteroidota</taxon>
        <taxon>Flavobacteriia</taxon>
        <taxon>Flavobacteriales</taxon>
        <taxon>Flavobacteriaceae</taxon>
        <taxon>Flagellimonas</taxon>
    </lineage>
</organism>
<dbReference type="EMBL" id="JAYMGW010000017">
    <property type="protein sequence ID" value="MEC4266690.1"/>
    <property type="molecule type" value="Genomic_DNA"/>
</dbReference>
<dbReference type="Proteomes" id="UP001355298">
    <property type="component" value="Unassembled WGS sequence"/>
</dbReference>
<evidence type="ECO:0000313" key="2">
    <source>
        <dbReference type="EMBL" id="MEC4266690.1"/>
    </source>
</evidence>
<dbReference type="RefSeq" id="WP_326279815.1">
    <property type="nucleotide sequence ID" value="NZ_JAYKYV010000017.1"/>
</dbReference>
<reference evidence="2 3" key="1">
    <citation type="submission" date="2024-01" db="EMBL/GenBank/DDBJ databases">
        <title>The strains designed SYSU M86414 and SYSU M84420 isolated from the marine sediment in San Sha City (Hainan Province, China).</title>
        <authorList>
            <person name="Guo D."/>
        </authorList>
    </citation>
    <scope>NUCLEOTIDE SEQUENCE [LARGE SCALE GENOMIC DNA]</scope>
    <source>
        <strain evidence="2 3">SYSU M84420</strain>
    </source>
</reference>
<evidence type="ECO:0000313" key="3">
    <source>
        <dbReference type="Proteomes" id="UP001355298"/>
    </source>
</evidence>
<feature type="region of interest" description="Disordered" evidence="1">
    <location>
        <begin position="407"/>
        <end position="432"/>
    </location>
</feature>
<name>A0ABU6IUZ4_9FLAO</name>
<sequence length="432" mass="50462">MESIKKIWTNPLLHFNSELLKVELNTGEILKTETKNYEGIEFILVPHSPQKSEEGTERLEIRFKPHYWFNNDQHNANDFTPYQAIDTIQRFISLFHIHHLEHFKVVNLEYGLNFILDGYGKELISFPIYHIKNEFNRDKENYYSKKAYSVNKKGKANDKYLLLKFYSKGFQYPEYCHEDTLRFEVKTKRSKRINPLGIFHLGDLLNIEPYYKMKADIIANARMVLIIDTEPSLNNLNNREANKLKEYSNSSFWFNTLNQKRPSAFYEKKKTYLSYLDKSGNNLNKKLIESIEDKLNTLFDENRMISAPLTKNENRIVSPMLKGEIIPVSHSRICPITGLSLEHEKEGAKYALTTTFKQLRKNNPEKFAEVCSILLSRTNGTRPKHNPNIISHLAKQVRNGITNSNQSRQIGYNKKKPPNNQLGIFPSEESSD</sequence>
<keyword evidence="3" id="KW-1185">Reference proteome</keyword>
<gene>
    <name evidence="2" type="ORF">VOP03_15140</name>
</gene>
<accession>A0ABU6IUZ4</accession>
<proteinExistence type="predicted"/>